<dbReference type="EMBL" id="CALNXK010000027">
    <property type="protein sequence ID" value="CAH3114257.1"/>
    <property type="molecule type" value="Genomic_DNA"/>
</dbReference>
<dbReference type="Proteomes" id="UP001159405">
    <property type="component" value="Unassembled WGS sequence"/>
</dbReference>
<accession>A0ABN8NLM5</accession>
<name>A0ABN8NLM5_9CNID</name>
<organism evidence="2 3">
    <name type="scientific">Porites lobata</name>
    <dbReference type="NCBI Taxonomy" id="104759"/>
    <lineage>
        <taxon>Eukaryota</taxon>
        <taxon>Metazoa</taxon>
        <taxon>Cnidaria</taxon>
        <taxon>Anthozoa</taxon>
        <taxon>Hexacorallia</taxon>
        <taxon>Scleractinia</taxon>
        <taxon>Fungiina</taxon>
        <taxon>Poritidae</taxon>
        <taxon>Porites</taxon>
    </lineage>
</organism>
<proteinExistence type="predicted"/>
<keyword evidence="1" id="KW-0812">Transmembrane</keyword>
<sequence length="106" mass="12206">MSILHKEFNLPNPLANNWALQSRLLTAVFCPLSSSCIYLTVLISHFWIVCLLFFYGVLRKNHLLPSSRHILAPSQQLIRLVRSDFQFFPGVPLLSLTIRWGNKQVV</sequence>
<keyword evidence="1" id="KW-0472">Membrane</keyword>
<gene>
    <name evidence="2" type="ORF">PLOB_00022822</name>
</gene>
<comment type="caution">
    <text evidence="2">The sequence shown here is derived from an EMBL/GenBank/DDBJ whole genome shotgun (WGS) entry which is preliminary data.</text>
</comment>
<feature type="transmembrane region" description="Helical" evidence="1">
    <location>
        <begin position="37"/>
        <end position="58"/>
    </location>
</feature>
<protein>
    <submittedName>
        <fullName evidence="2">Uncharacterized protein</fullName>
    </submittedName>
</protein>
<evidence type="ECO:0000313" key="3">
    <source>
        <dbReference type="Proteomes" id="UP001159405"/>
    </source>
</evidence>
<evidence type="ECO:0000256" key="1">
    <source>
        <dbReference type="SAM" id="Phobius"/>
    </source>
</evidence>
<keyword evidence="1" id="KW-1133">Transmembrane helix</keyword>
<keyword evidence="3" id="KW-1185">Reference proteome</keyword>
<evidence type="ECO:0000313" key="2">
    <source>
        <dbReference type="EMBL" id="CAH3114257.1"/>
    </source>
</evidence>
<reference evidence="2 3" key="1">
    <citation type="submission" date="2022-05" db="EMBL/GenBank/DDBJ databases">
        <authorList>
            <consortium name="Genoscope - CEA"/>
            <person name="William W."/>
        </authorList>
    </citation>
    <scope>NUCLEOTIDE SEQUENCE [LARGE SCALE GENOMIC DNA]</scope>
</reference>